<sequence>MNQPTTIVFHAELSTDRPISSLLSEIVPPPNIILSVEELVDFTKVSKNVRRGHTDIARPPNSFMIYRREFLARKRNGMEGPLNMNRISIEAAARWKSESPEVKDFFAKVADVVREIHHKNHPYYKYTPRKTPKKKRVRRTPKPWQYERGGGEEEQKVVVCPEGSACCGNEPSGGADESSSSDDEFFDAVEELSD</sequence>
<dbReference type="Proteomes" id="UP000789572">
    <property type="component" value="Unassembled WGS sequence"/>
</dbReference>
<dbReference type="PROSITE" id="PS50118">
    <property type="entry name" value="HMG_BOX_2"/>
    <property type="match status" value="1"/>
</dbReference>
<accession>A0A9N9FRF9</accession>
<evidence type="ECO:0000256" key="4">
    <source>
        <dbReference type="SAM" id="MobiDB-lite"/>
    </source>
</evidence>
<dbReference type="EMBL" id="CAJVPJ010000729">
    <property type="protein sequence ID" value="CAG8552354.1"/>
    <property type="molecule type" value="Genomic_DNA"/>
</dbReference>
<comment type="caution">
    <text evidence="6">The sequence shown here is derived from an EMBL/GenBank/DDBJ whole genome shotgun (WGS) entry which is preliminary data.</text>
</comment>
<keyword evidence="1 3" id="KW-0238">DNA-binding</keyword>
<evidence type="ECO:0000256" key="1">
    <source>
        <dbReference type="ARBA" id="ARBA00023125"/>
    </source>
</evidence>
<dbReference type="InterPro" id="IPR050140">
    <property type="entry name" value="SRY-related_HMG-box_TF-like"/>
</dbReference>
<dbReference type="InterPro" id="IPR009071">
    <property type="entry name" value="HMG_box_dom"/>
</dbReference>
<dbReference type="GO" id="GO:0001228">
    <property type="term" value="F:DNA-binding transcription activator activity, RNA polymerase II-specific"/>
    <property type="evidence" value="ECO:0007669"/>
    <property type="project" value="TreeGrafter"/>
</dbReference>
<dbReference type="AlphaFoldDB" id="A0A9N9FRF9"/>
<keyword evidence="3" id="KW-0539">Nucleus</keyword>
<keyword evidence="7" id="KW-1185">Reference proteome</keyword>
<dbReference type="PANTHER" id="PTHR10270:SF161">
    <property type="entry name" value="SEX-DETERMINING REGION Y PROTEIN"/>
    <property type="match status" value="1"/>
</dbReference>
<gene>
    <name evidence="6" type="ORF">POCULU_LOCUS5085</name>
</gene>
<dbReference type="SMART" id="SM00398">
    <property type="entry name" value="HMG"/>
    <property type="match status" value="1"/>
</dbReference>
<reference evidence="6" key="1">
    <citation type="submission" date="2021-06" db="EMBL/GenBank/DDBJ databases">
        <authorList>
            <person name="Kallberg Y."/>
            <person name="Tangrot J."/>
            <person name="Rosling A."/>
        </authorList>
    </citation>
    <scope>NUCLEOTIDE SEQUENCE</scope>
    <source>
        <strain evidence="6">IA702</strain>
    </source>
</reference>
<name>A0A9N9FRF9_9GLOM</name>
<dbReference type="SUPFAM" id="SSF47095">
    <property type="entry name" value="HMG-box"/>
    <property type="match status" value="1"/>
</dbReference>
<dbReference type="PANTHER" id="PTHR10270">
    <property type="entry name" value="SOX TRANSCRIPTION FACTOR"/>
    <property type="match status" value="1"/>
</dbReference>
<evidence type="ECO:0000256" key="3">
    <source>
        <dbReference type="PROSITE-ProRule" id="PRU00267"/>
    </source>
</evidence>
<dbReference type="OrthoDB" id="6247875at2759"/>
<feature type="DNA-binding region" description="HMG box" evidence="3">
    <location>
        <begin position="56"/>
        <end position="125"/>
    </location>
</feature>
<evidence type="ECO:0000313" key="6">
    <source>
        <dbReference type="EMBL" id="CAG8552354.1"/>
    </source>
</evidence>
<dbReference type="Pfam" id="PF00505">
    <property type="entry name" value="HMG_box"/>
    <property type="match status" value="1"/>
</dbReference>
<organism evidence="6 7">
    <name type="scientific">Paraglomus occultum</name>
    <dbReference type="NCBI Taxonomy" id="144539"/>
    <lineage>
        <taxon>Eukaryota</taxon>
        <taxon>Fungi</taxon>
        <taxon>Fungi incertae sedis</taxon>
        <taxon>Mucoromycota</taxon>
        <taxon>Glomeromycotina</taxon>
        <taxon>Glomeromycetes</taxon>
        <taxon>Paraglomerales</taxon>
        <taxon>Paraglomeraceae</taxon>
        <taxon>Paraglomus</taxon>
    </lineage>
</organism>
<feature type="region of interest" description="Disordered" evidence="4">
    <location>
        <begin position="123"/>
        <end position="194"/>
    </location>
</feature>
<dbReference type="InterPro" id="IPR036910">
    <property type="entry name" value="HMG_box_dom_sf"/>
</dbReference>
<feature type="compositionally biased region" description="Basic residues" evidence="4">
    <location>
        <begin position="123"/>
        <end position="141"/>
    </location>
</feature>
<evidence type="ECO:0000313" key="7">
    <source>
        <dbReference type="Proteomes" id="UP000789572"/>
    </source>
</evidence>
<proteinExistence type="predicted"/>
<dbReference type="GO" id="GO:0030154">
    <property type="term" value="P:cell differentiation"/>
    <property type="evidence" value="ECO:0007669"/>
    <property type="project" value="TreeGrafter"/>
</dbReference>
<feature type="domain" description="HMG box" evidence="5">
    <location>
        <begin position="56"/>
        <end position="125"/>
    </location>
</feature>
<evidence type="ECO:0000256" key="2">
    <source>
        <dbReference type="ARBA" id="ARBA00023163"/>
    </source>
</evidence>
<dbReference type="GO" id="GO:0000978">
    <property type="term" value="F:RNA polymerase II cis-regulatory region sequence-specific DNA binding"/>
    <property type="evidence" value="ECO:0007669"/>
    <property type="project" value="TreeGrafter"/>
</dbReference>
<keyword evidence="2" id="KW-0804">Transcription</keyword>
<feature type="compositionally biased region" description="Acidic residues" evidence="4">
    <location>
        <begin position="179"/>
        <end position="194"/>
    </location>
</feature>
<dbReference type="GO" id="GO:0005634">
    <property type="term" value="C:nucleus"/>
    <property type="evidence" value="ECO:0007669"/>
    <property type="project" value="UniProtKB-UniRule"/>
</dbReference>
<dbReference type="CDD" id="cd01389">
    <property type="entry name" value="HMG-box_ROX1-like"/>
    <property type="match status" value="1"/>
</dbReference>
<dbReference type="Gene3D" id="1.10.30.10">
    <property type="entry name" value="High mobility group box domain"/>
    <property type="match status" value="1"/>
</dbReference>
<evidence type="ECO:0000259" key="5">
    <source>
        <dbReference type="PROSITE" id="PS50118"/>
    </source>
</evidence>
<protein>
    <submittedName>
        <fullName evidence="6">5799_t:CDS:1</fullName>
    </submittedName>
</protein>